<dbReference type="SUPFAM" id="SSF52980">
    <property type="entry name" value="Restriction endonuclease-like"/>
    <property type="match status" value="1"/>
</dbReference>
<comment type="similarity">
    <text evidence="10">Belongs to the RecC family.</text>
</comment>
<dbReference type="InterPro" id="IPR013986">
    <property type="entry name" value="DExx_box_DNA_helicase_dom_sf"/>
</dbReference>
<dbReference type="PIRSF" id="PIRSF000980">
    <property type="entry name" value="RecC"/>
    <property type="match status" value="1"/>
</dbReference>
<dbReference type="Proteomes" id="UP001523550">
    <property type="component" value="Unassembled WGS sequence"/>
</dbReference>
<dbReference type="InterPro" id="IPR006697">
    <property type="entry name" value="RecC"/>
</dbReference>
<comment type="subunit">
    <text evidence="10">Heterotrimer of RecB, RecC and RecD. All subunits contribute to DNA-binding.</text>
</comment>
<comment type="function">
    <text evidence="10">A helicase/nuclease that prepares dsDNA breaks (DSB) for recombinational DNA repair. Binds to DSBs and unwinds DNA via a highly rapid and processive ATP-dependent bidirectional helicase activity. Unwinds dsDNA until it encounters a Chi (crossover hotspot instigator) sequence from the 3' direction. Cuts ssDNA a few nucleotides 3' to the Chi site. The properties and activities of the enzyme are changed at Chi. The Chi-altered holoenzyme produces a long 3'-ssDNA overhang and facilitates RecA-binding to the ssDNA for homologous DNA recombination and repair. Holoenzyme degrades any linearized DNA that is unable to undergo homologous recombination. In the holoenzyme this subunit recognizes the wild-type Chi sequence, and when added to isolated RecB increases its ATP-dependent helicase processivity.</text>
</comment>
<organism evidence="13 14">
    <name type="scientific">Natronospira proteinivora</name>
    <dbReference type="NCBI Taxonomy" id="1807133"/>
    <lineage>
        <taxon>Bacteria</taxon>
        <taxon>Pseudomonadati</taxon>
        <taxon>Pseudomonadota</taxon>
        <taxon>Gammaproteobacteria</taxon>
        <taxon>Natronospirales</taxon>
        <taxon>Natronospiraceae</taxon>
        <taxon>Natronospira</taxon>
    </lineage>
</organism>
<reference evidence="13 14" key="1">
    <citation type="submission" date="2022-03" db="EMBL/GenBank/DDBJ databases">
        <title>Genomic Encyclopedia of Type Strains, Phase III (KMG-III): the genomes of soil and plant-associated and newly described type strains.</title>
        <authorList>
            <person name="Whitman W."/>
        </authorList>
    </citation>
    <scope>NUCLEOTIDE SEQUENCE [LARGE SCALE GENOMIC DNA]</scope>
    <source>
        <strain evidence="13 14">BSker1</strain>
    </source>
</reference>
<proteinExistence type="inferred from homology"/>
<sequence>MTVDWLRQYPLGPLEDEVFLVQSNGMAQWLKLALAAPASAEQPGLGISAAHRFELPQSFLWRAYRSALGDDRVPQASPFEKTRLQWRLFRLLPELLEAEPETYLPLRRFLEKGDPLRKRHQLSRHLADLFDQYQVYRADWLGDWLAGEDQLRTLKGETKPLGEQRWQAALWRALHEDIGEPDNQASRAGIHQAFIDALDGEAQGVAGLPRRIVIFGITSLPRQVLEALHALSRHCQILMLVQNPCQHYWANIIEDRHLLKLEQTRHSSKAGSPGHPLLAAWGKQGRDYIGLLYDYDLPERYAEWFSAIDIFEPVVKDENALASAPLLQQIQQDIFDLNPLPQEKRTLGKDNSIRFHQAHSPQREVEILHDRLLAAFEAADRQGRPLRPRDIIVMVPDIEQYSPSIEAVFGSLDEKDPRYISYSIGDRRQRHGTPLAIALEHLMDLPNWRFTLGDVLDLLDVPAIQRRFGLREQDLPLLRQWIREAGIRWGLDAGQRQALDLAIDFEANSWRFGLKRMLLGYAVGRGEAWAGIEPYPEIGGLDAELLGRLRALLDALEQQWQILAEDGTPTQWAERVEGLLAGLFDLRSPEELQLEVRLMEAMAEWQTACSDAGFDETIPLGIAKEAWLEPLEDEGPAQRFLAGRVNFCTFMPMRSIPFRMVCLLGMNDGDYPRSRPPLDFDLMGQRGQYRPGDRSRREDDRYLFLEALLSAREHLHVSWVGRNIRDNESLPPSVLVSQLRDHIQHGWQLDTELQNERIKTPVDWLTVAHPLQGFSPAYNGEGEMFTYAGTLLEDGELPDEPSYAPLPAPELEDPEVLRISDLMRFLKDAPAHFFRERLKLRFDDESDALEEHEPFQVAGLEQYDLANHLLEPVRQATESDVATGIQESGQRLLRSGRLPVGEFGELNLEQESHQALAAAERWQARLSDWPEMAPALEIELDFNCDGQSVRLEDWISDLRQGTDTDKRGRLALKGGPISKDGKPRYNRLLEDWVIHLAVCAQGENLESWIIASDTEYCLAPVREKQALALLQALFKGWLAGLRQPLPLPVRTVFQWLGSRERERSESDDPIPEQLETEYEGNSRKTGEMDHGGNAALRRAFPDAASLLVDQVDEETAFAYWAKALYQPLVDALNNTDEGDES</sequence>
<evidence type="ECO:0000256" key="8">
    <source>
        <dbReference type="ARBA" id="ARBA00023125"/>
    </source>
</evidence>
<dbReference type="NCBIfam" id="TIGR01450">
    <property type="entry name" value="recC"/>
    <property type="match status" value="1"/>
</dbReference>
<evidence type="ECO:0000256" key="11">
    <source>
        <dbReference type="SAM" id="MobiDB-lite"/>
    </source>
</evidence>
<dbReference type="Gene3D" id="1.10.10.160">
    <property type="match status" value="1"/>
</dbReference>
<evidence type="ECO:0000256" key="7">
    <source>
        <dbReference type="ARBA" id="ARBA00022840"/>
    </source>
</evidence>
<dbReference type="EMBL" id="JALJYF010000002">
    <property type="protein sequence ID" value="MCP1727628.1"/>
    <property type="molecule type" value="Genomic_DNA"/>
</dbReference>
<dbReference type="Pfam" id="PF04257">
    <property type="entry name" value="Exonuc_V_gamma"/>
    <property type="match status" value="1"/>
</dbReference>
<evidence type="ECO:0000256" key="5">
    <source>
        <dbReference type="ARBA" id="ARBA00022806"/>
    </source>
</evidence>
<evidence type="ECO:0000256" key="4">
    <source>
        <dbReference type="ARBA" id="ARBA00022801"/>
    </source>
</evidence>
<feature type="domain" description="RecC C-terminal" evidence="12">
    <location>
        <begin position="815"/>
        <end position="1058"/>
    </location>
</feature>
<evidence type="ECO:0000256" key="10">
    <source>
        <dbReference type="HAMAP-Rule" id="MF_01486"/>
    </source>
</evidence>
<keyword evidence="8 10" id="KW-0238">DNA-binding</keyword>
<keyword evidence="1 10" id="KW-0540">Nuclease</keyword>
<keyword evidence="4 10" id="KW-0378">Hydrolase</keyword>
<keyword evidence="14" id="KW-1185">Reference proteome</keyword>
<feature type="compositionally biased region" description="Basic and acidic residues" evidence="11">
    <location>
        <begin position="1080"/>
        <end position="1090"/>
    </location>
</feature>
<evidence type="ECO:0000313" key="13">
    <source>
        <dbReference type="EMBL" id="MCP1727628.1"/>
    </source>
</evidence>
<keyword evidence="3 10" id="KW-0227">DNA damage</keyword>
<evidence type="ECO:0000256" key="3">
    <source>
        <dbReference type="ARBA" id="ARBA00022763"/>
    </source>
</evidence>
<dbReference type="Gene3D" id="3.40.50.10930">
    <property type="match status" value="1"/>
</dbReference>
<dbReference type="InterPro" id="IPR041500">
    <property type="entry name" value="RecC_C"/>
</dbReference>
<comment type="caution">
    <text evidence="13">The sequence shown here is derived from an EMBL/GenBank/DDBJ whole genome shotgun (WGS) entry which is preliminary data.</text>
</comment>
<dbReference type="InterPro" id="IPR011335">
    <property type="entry name" value="Restrct_endonuc-II-like"/>
</dbReference>
<evidence type="ECO:0000256" key="1">
    <source>
        <dbReference type="ARBA" id="ARBA00022722"/>
    </source>
</evidence>
<accession>A0ABT1GBI3</accession>
<keyword evidence="9 10" id="KW-0234">DNA repair</keyword>
<name>A0ABT1GBI3_9GAMM</name>
<protein>
    <recommendedName>
        <fullName evidence="10">RecBCD enzyme subunit RecC</fullName>
    </recommendedName>
    <alternativeName>
        <fullName evidence="10">Exonuclease V subunit RecC</fullName>
        <shortName evidence="10">ExoV subunit RecC</shortName>
    </alternativeName>
    <alternativeName>
        <fullName evidence="10">Helicase/nuclease RecBCD subunit RecC</fullName>
    </alternativeName>
</protein>
<evidence type="ECO:0000256" key="9">
    <source>
        <dbReference type="ARBA" id="ARBA00023204"/>
    </source>
</evidence>
<dbReference type="PANTHER" id="PTHR30591">
    <property type="entry name" value="RECBCD ENZYME SUBUNIT RECC"/>
    <property type="match status" value="1"/>
</dbReference>
<gene>
    <name evidence="10" type="primary">recC</name>
    <name evidence="13" type="ORF">J2T60_001628</name>
</gene>
<dbReference type="Gene3D" id="3.40.50.300">
    <property type="entry name" value="P-loop containing nucleotide triphosphate hydrolases"/>
    <property type="match status" value="2"/>
</dbReference>
<keyword evidence="7 10" id="KW-0067">ATP-binding</keyword>
<keyword evidence="2 10" id="KW-0547">Nucleotide-binding</keyword>
<dbReference type="SUPFAM" id="SSF52540">
    <property type="entry name" value="P-loop containing nucleoside triphosphate hydrolases"/>
    <property type="match status" value="2"/>
</dbReference>
<keyword evidence="6 10" id="KW-0269">Exonuclease</keyword>
<dbReference type="GO" id="GO:0008854">
    <property type="term" value="F:exodeoxyribonuclease V activity"/>
    <property type="evidence" value="ECO:0007669"/>
    <property type="project" value="UniProtKB-EC"/>
</dbReference>
<comment type="miscellaneous">
    <text evidence="10">In the RecBCD complex, RecB has a slow 3'-5' helicase, an exonuclease activity and loads RecA onto ssDNA, RecD has a fast 5'-3' helicase activity, while RecC stimulates the ATPase and processivity of the RecB helicase and contributes to recognition of the Chi site.</text>
</comment>
<evidence type="ECO:0000256" key="2">
    <source>
        <dbReference type="ARBA" id="ARBA00022741"/>
    </source>
</evidence>
<keyword evidence="5 10" id="KW-0347">Helicase</keyword>
<dbReference type="PANTHER" id="PTHR30591:SF1">
    <property type="entry name" value="RECBCD ENZYME SUBUNIT RECC"/>
    <property type="match status" value="1"/>
</dbReference>
<evidence type="ECO:0000259" key="12">
    <source>
        <dbReference type="Pfam" id="PF17946"/>
    </source>
</evidence>
<dbReference type="HAMAP" id="MF_01486">
    <property type="entry name" value="RecC"/>
    <property type="match status" value="1"/>
</dbReference>
<feature type="region of interest" description="Disordered" evidence="11">
    <location>
        <begin position="1061"/>
        <end position="1092"/>
    </location>
</feature>
<dbReference type="InterPro" id="IPR027417">
    <property type="entry name" value="P-loop_NTPase"/>
</dbReference>
<dbReference type="Pfam" id="PF17946">
    <property type="entry name" value="RecC_C"/>
    <property type="match status" value="1"/>
</dbReference>
<dbReference type="Gene3D" id="1.10.10.990">
    <property type="match status" value="1"/>
</dbReference>
<feature type="compositionally biased region" description="Acidic residues" evidence="11">
    <location>
        <begin position="1067"/>
        <end position="1078"/>
    </location>
</feature>
<evidence type="ECO:0000313" key="14">
    <source>
        <dbReference type="Proteomes" id="UP001523550"/>
    </source>
</evidence>
<evidence type="ECO:0000256" key="6">
    <source>
        <dbReference type="ARBA" id="ARBA00022839"/>
    </source>
</evidence>